<dbReference type="GO" id="GO:0012505">
    <property type="term" value="C:endomembrane system"/>
    <property type="evidence" value="ECO:0007669"/>
    <property type="project" value="UniProtKB-SubCell"/>
</dbReference>
<dbReference type="InterPro" id="IPR026749">
    <property type="entry name" value="Tmem135"/>
</dbReference>
<protein>
    <submittedName>
        <fullName evidence="7">Uncharacterized protein</fullName>
    </submittedName>
</protein>
<evidence type="ECO:0000256" key="4">
    <source>
        <dbReference type="ARBA" id="ARBA00022989"/>
    </source>
</evidence>
<dbReference type="GO" id="GO:0008757">
    <property type="term" value="F:S-adenosylmethionine-dependent methyltransferase activity"/>
    <property type="evidence" value="ECO:0007669"/>
    <property type="project" value="InterPro"/>
</dbReference>
<evidence type="ECO:0000256" key="2">
    <source>
        <dbReference type="ARBA" id="ARBA00008924"/>
    </source>
</evidence>
<feature type="compositionally biased region" description="Polar residues" evidence="6">
    <location>
        <begin position="610"/>
        <end position="632"/>
    </location>
</feature>
<feature type="compositionally biased region" description="Low complexity" evidence="6">
    <location>
        <begin position="640"/>
        <end position="658"/>
    </location>
</feature>
<proteinExistence type="inferred from homology"/>
<name>A0A7R8W332_9CRUS</name>
<reference evidence="7" key="1">
    <citation type="submission" date="2020-11" db="EMBL/GenBank/DDBJ databases">
        <authorList>
            <person name="Tran Van P."/>
        </authorList>
    </citation>
    <scope>NUCLEOTIDE SEQUENCE</scope>
</reference>
<dbReference type="Gene3D" id="3.40.50.150">
    <property type="entry name" value="Vaccinia Virus protein VP39"/>
    <property type="match status" value="1"/>
</dbReference>
<evidence type="ECO:0000256" key="6">
    <source>
        <dbReference type="SAM" id="MobiDB-lite"/>
    </source>
</evidence>
<evidence type="ECO:0000256" key="1">
    <source>
        <dbReference type="ARBA" id="ARBA00004127"/>
    </source>
</evidence>
<comment type="subcellular location">
    <subcellularLocation>
        <location evidence="1">Endomembrane system</location>
        <topology evidence="1">Multi-pass membrane protein</topology>
    </subcellularLocation>
</comment>
<accession>A0A7R8W332</accession>
<dbReference type="AlphaFoldDB" id="A0A7R8W332"/>
<gene>
    <name evidence="7" type="ORF">CTOB1V02_LOCUS1453</name>
</gene>
<dbReference type="Pfam" id="PF15982">
    <property type="entry name" value="TMEM135_C_rich"/>
    <property type="match status" value="1"/>
</dbReference>
<comment type="similarity">
    <text evidence="2">Belongs to the TMEM135 family.</text>
</comment>
<evidence type="ECO:0000256" key="3">
    <source>
        <dbReference type="ARBA" id="ARBA00022692"/>
    </source>
</evidence>
<dbReference type="SUPFAM" id="SSF53335">
    <property type="entry name" value="S-adenosyl-L-methionine-dependent methyltransferases"/>
    <property type="match status" value="1"/>
</dbReference>
<dbReference type="InterPro" id="IPR029063">
    <property type="entry name" value="SAM-dependent_MTases_sf"/>
</dbReference>
<dbReference type="InterPro" id="IPR031926">
    <property type="entry name" value="TMEM135_N"/>
</dbReference>
<dbReference type="PANTHER" id="PTHR12459:SF15">
    <property type="entry name" value="TRANSMEMBRANE PROTEIN 135"/>
    <property type="match status" value="1"/>
</dbReference>
<dbReference type="PANTHER" id="PTHR12459">
    <property type="entry name" value="TRANSMEMBRANE PROTEIN 135-RELATED"/>
    <property type="match status" value="1"/>
</dbReference>
<feature type="region of interest" description="Disordered" evidence="6">
    <location>
        <begin position="444"/>
        <end position="496"/>
    </location>
</feature>
<keyword evidence="5" id="KW-0472">Membrane</keyword>
<keyword evidence="3" id="KW-0812">Transmembrane</keyword>
<dbReference type="InterPro" id="IPR013216">
    <property type="entry name" value="Methyltransf_11"/>
</dbReference>
<keyword evidence="4" id="KW-1133">Transmembrane helix</keyword>
<feature type="region of interest" description="Disordered" evidence="6">
    <location>
        <begin position="578"/>
        <end position="658"/>
    </location>
</feature>
<organism evidence="7">
    <name type="scientific">Cyprideis torosa</name>
    <dbReference type="NCBI Taxonomy" id="163714"/>
    <lineage>
        <taxon>Eukaryota</taxon>
        <taxon>Metazoa</taxon>
        <taxon>Ecdysozoa</taxon>
        <taxon>Arthropoda</taxon>
        <taxon>Crustacea</taxon>
        <taxon>Oligostraca</taxon>
        <taxon>Ostracoda</taxon>
        <taxon>Podocopa</taxon>
        <taxon>Podocopida</taxon>
        <taxon>Cytherocopina</taxon>
        <taxon>Cytheroidea</taxon>
        <taxon>Cytherideidae</taxon>
        <taxon>Cyprideis</taxon>
    </lineage>
</organism>
<sequence>MGAHSKYNWLNSEAVIHGPPKKVLFTCYEIGHPWTPSCSAAGLEAFWNIAQESMKIYGVLYTVAHFSRGDGKVWDWRKVLSTVKNILQSTLFLSFNGFSFIGAFCCSRNILGHINVLSSSFMPAWIANFMSIMIEKPERRTALALYVTNVGLETLVLMAGDRGFKAPLPGLDVAVFGIGLAVALRLFLKNPNMKGILGAIIRKVLNPFPTLNASDPSDSSCGNHSGPCWKFVSQLTTCLLRRVSGRTVASHVTVAGLAAAPSLLVYRSQAVAFYTLLKGLEVVIADGVNSGRIPSIPLFIPLLYATSCSLLFHAAVMEPHNLKPSYWVFLNRITHNRIAEMNRHILDFFGFDSARLDPEYWPNYASGALSSKFFAAKQWAGVCDVMENYEGTHRVALTNRQSSGGWTGNPRLPESPYGFPQWPAGEWPQYGRYLGRPMSPPLMGPPPHPVLRSGPAYPQIPYSPSHSPPPYPQPMYRPQMPSPYERPGPLYPPAPPYRGVPPPPHYFRSNPMGYPRKMGMPPLGPPNFVPRQESNDYARTIAVPPDRIPKQDSINYPQPMAPPPPVMAAATLQPQDYFQPVGNSRAPQGGSEFGTKSVQQFSPRIRRQKSVQYTANAQRQASPLLITRSQGPSYPETPDSGRGASRSRSPPASRQRSPAIKDLYVPAFHDAHLFNQLSSRNIKNTRDMLQFEAPKFLRFAKLEQILDFGCGTGVITRELLLPYCPEDARIVGVDPSLPLINFANKFAGPAALDNRLTFIHADVSQLESKLGGAKFDKAFSFYFLQWYKDVTQVLSHLRNVLKPNGTIFCTFIIKQLLWEVFRNVVLQGRKWSMYIDRATLETTIGKYHTVYEDMESAIAADFSSAGFAVSECAVWSSRNAGEATRDDLLQEFQAYNPFTRFIPPKELSEFQDALLESALSRLKPRIRFAKNNDSYVTTYYIPPELNQECLVVAVNPN</sequence>
<dbReference type="CDD" id="cd02440">
    <property type="entry name" value="AdoMet_MTases"/>
    <property type="match status" value="1"/>
</dbReference>
<dbReference type="EMBL" id="OB660205">
    <property type="protein sequence ID" value="CAD7223469.1"/>
    <property type="molecule type" value="Genomic_DNA"/>
</dbReference>
<feature type="compositionally biased region" description="Pro residues" evidence="6">
    <location>
        <begin position="466"/>
        <end position="496"/>
    </location>
</feature>
<evidence type="ECO:0000256" key="5">
    <source>
        <dbReference type="ARBA" id="ARBA00023136"/>
    </source>
</evidence>
<dbReference type="Pfam" id="PF08241">
    <property type="entry name" value="Methyltransf_11"/>
    <property type="match status" value="1"/>
</dbReference>
<dbReference type="OrthoDB" id="291792at2759"/>
<evidence type="ECO:0000313" key="7">
    <source>
        <dbReference type="EMBL" id="CAD7223469.1"/>
    </source>
</evidence>